<proteinExistence type="predicted"/>
<gene>
    <name evidence="1" type="ORF">ACFPK1_15010</name>
</gene>
<name>A0ABV9ZD70_9PSEU</name>
<dbReference type="EMBL" id="JBHSKG010000007">
    <property type="protein sequence ID" value="MFC5139548.1"/>
    <property type="molecule type" value="Genomic_DNA"/>
</dbReference>
<keyword evidence="2" id="KW-1185">Reference proteome</keyword>
<evidence type="ECO:0000313" key="1">
    <source>
        <dbReference type="EMBL" id="MFC5139548.1"/>
    </source>
</evidence>
<dbReference type="RefSeq" id="WP_378021733.1">
    <property type="nucleotide sequence ID" value="NZ_JBHSKG010000007.1"/>
</dbReference>
<comment type="caution">
    <text evidence="1">The sequence shown here is derived from an EMBL/GenBank/DDBJ whole genome shotgun (WGS) entry which is preliminary data.</text>
</comment>
<accession>A0ABV9ZD70</accession>
<evidence type="ECO:0000313" key="2">
    <source>
        <dbReference type="Proteomes" id="UP001596175"/>
    </source>
</evidence>
<dbReference type="Proteomes" id="UP001596175">
    <property type="component" value="Unassembled WGS sequence"/>
</dbReference>
<sequence length="238" mass="25382">MTRMLDLRVRASDSPYVERVWRSVAAGGPMASVAGAHQEIVVWGGPGAVRVEVRGPETRPCTLDVPPGLTAVGIVLAHGTSMPHLPAPTLVDATIACPSTGPRRFVLRGEEWTAPAYDDVEMLVGRLVRGGVLVRDPLVDDVLGGGAPRVGARSRERRVRAATGLNRRVIHGIERARAAAVLLSEGRTPLDVVGLLDFHDHPHLAHAMTRFVGRSASGLRARDVDVSLAYKADAQGRS</sequence>
<organism evidence="1 2">
    <name type="scientific">Actinomycetospora rhizophila</name>
    <dbReference type="NCBI Taxonomy" id="1416876"/>
    <lineage>
        <taxon>Bacteria</taxon>
        <taxon>Bacillati</taxon>
        <taxon>Actinomycetota</taxon>
        <taxon>Actinomycetes</taxon>
        <taxon>Pseudonocardiales</taxon>
        <taxon>Pseudonocardiaceae</taxon>
        <taxon>Actinomycetospora</taxon>
    </lineage>
</organism>
<reference evidence="2" key="1">
    <citation type="journal article" date="2019" name="Int. J. Syst. Evol. Microbiol.">
        <title>The Global Catalogue of Microorganisms (GCM) 10K type strain sequencing project: providing services to taxonomists for standard genome sequencing and annotation.</title>
        <authorList>
            <consortium name="The Broad Institute Genomics Platform"/>
            <consortium name="The Broad Institute Genome Sequencing Center for Infectious Disease"/>
            <person name="Wu L."/>
            <person name="Ma J."/>
        </authorList>
    </citation>
    <scope>NUCLEOTIDE SEQUENCE [LARGE SCALE GENOMIC DNA]</scope>
    <source>
        <strain evidence="2">XZYJ18</strain>
    </source>
</reference>
<protein>
    <submittedName>
        <fullName evidence="1">AraC family transcriptional regulator</fullName>
    </submittedName>
</protein>